<evidence type="ECO:0000313" key="7">
    <source>
        <dbReference type="Proteomes" id="UP000005207"/>
    </source>
</evidence>
<keyword evidence="7" id="KW-1185">Reference proteome</keyword>
<dbReference type="Pfam" id="PF04548">
    <property type="entry name" value="AIG1"/>
    <property type="match status" value="2"/>
</dbReference>
<organism evidence="6 7">
    <name type="scientific">Oreochromis niloticus</name>
    <name type="common">Nile tilapia</name>
    <name type="synonym">Tilapia nilotica</name>
    <dbReference type="NCBI Taxonomy" id="8128"/>
    <lineage>
        <taxon>Eukaryota</taxon>
        <taxon>Metazoa</taxon>
        <taxon>Chordata</taxon>
        <taxon>Craniata</taxon>
        <taxon>Vertebrata</taxon>
        <taxon>Euteleostomi</taxon>
        <taxon>Actinopterygii</taxon>
        <taxon>Neopterygii</taxon>
        <taxon>Teleostei</taxon>
        <taxon>Neoteleostei</taxon>
        <taxon>Acanthomorphata</taxon>
        <taxon>Ovalentaria</taxon>
        <taxon>Cichlomorphae</taxon>
        <taxon>Cichliformes</taxon>
        <taxon>Cichlidae</taxon>
        <taxon>African cichlids</taxon>
        <taxon>Pseudocrenilabrinae</taxon>
        <taxon>Oreochromini</taxon>
        <taxon>Oreochromis</taxon>
    </lineage>
</organism>
<dbReference type="InterPro" id="IPR027417">
    <property type="entry name" value="P-loop_NTPase"/>
</dbReference>
<dbReference type="OMA" id="CDGSWHY"/>
<evidence type="ECO:0000256" key="3">
    <source>
        <dbReference type="ARBA" id="ARBA00023134"/>
    </source>
</evidence>
<dbReference type="FunFam" id="3.40.50.300:FF:001809">
    <property type="entry name" value="Si:ch1073-365p7.2"/>
    <property type="match status" value="1"/>
</dbReference>
<evidence type="ECO:0000313" key="6">
    <source>
        <dbReference type="Ensembl" id="ENSONIP00000000981.2"/>
    </source>
</evidence>
<reference evidence="7" key="1">
    <citation type="submission" date="2012-01" db="EMBL/GenBank/DDBJ databases">
        <title>The Genome Sequence of Oreochromis niloticus (Nile Tilapia).</title>
        <authorList>
            <consortium name="Broad Institute Genome Assembly Team"/>
            <consortium name="Broad Institute Sequencing Platform"/>
            <person name="Di Palma F."/>
            <person name="Johnson J."/>
            <person name="Lander E.S."/>
            <person name="Lindblad-Toh K."/>
        </authorList>
    </citation>
    <scope>NUCLEOTIDE SEQUENCE [LARGE SCALE GENOMIC DNA]</scope>
</reference>
<dbReference type="Proteomes" id="UP000005207">
    <property type="component" value="Linkage group LG4"/>
</dbReference>
<reference evidence="6" key="3">
    <citation type="submission" date="2025-09" db="UniProtKB">
        <authorList>
            <consortium name="Ensembl"/>
        </authorList>
    </citation>
    <scope>IDENTIFICATION</scope>
</reference>
<feature type="domain" description="AIG1-type G" evidence="5">
    <location>
        <begin position="33"/>
        <end position="234"/>
    </location>
</feature>
<dbReference type="Ensembl" id="ENSONIT00000000980.2">
    <property type="protein sequence ID" value="ENSONIP00000000981.2"/>
    <property type="gene ID" value="ENSONIG00000032741.1"/>
</dbReference>
<evidence type="ECO:0000259" key="5">
    <source>
        <dbReference type="PROSITE" id="PS51720"/>
    </source>
</evidence>
<keyword evidence="3" id="KW-0342">GTP-binding</keyword>
<dbReference type="InterPro" id="IPR006703">
    <property type="entry name" value="G_AIG1"/>
</dbReference>
<evidence type="ECO:0000256" key="1">
    <source>
        <dbReference type="ARBA" id="ARBA00008535"/>
    </source>
</evidence>
<accession>I3IWJ1</accession>
<dbReference type="FunCoup" id="I3IWJ1">
    <property type="interactions" value="16"/>
</dbReference>
<feature type="coiled-coil region" evidence="4">
    <location>
        <begin position="225"/>
        <end position="263"/>
    </location>
</feature>
<evidence type="ECO:0000256" key="2">
    <source>
        <dbReference type="ARBA" id="ARBA00022741"/>
    </source>
</evidence>
<name>I3IWJ1_ORENI</name>
<dbReference type="STRING" id="8128.ENSONIP00000000981"/>
<dbReference type="AlphaFoldDB" id="I3IWJ1"/>
<dbReference type="InParanoid" id="I3IWJ1"/>
<reference evidence="6" key="2">
    <citation type="submission" date="2025-08" db="UniProtKB">
        <authorList>
            <consortium name="Ensembl"/>
        </authorList>
    </citation>
    <scope>IDENTIFICATION</scope>
</reference>
<dbReference type="PANTHER" id="PTHR10903">
    <property type="entry name" value="GTPASE, IMAP FAMILY MEMBER-RELATED"/>
    <property type="match status" value="1"/>
</dbReference>
<dbReference type="HOGENOM" id="CLU_010468_5_3_1"/>
<protein>
    <submittedName>
        <fullName evidence="6">Si:ch211-214j24.15</fullName>
    </submittedName>
</protein>
<comment type="similarity">
    <text evidence="1">Belongs to the TRAFAC class TrmE-Era-EngA-EngB-Septin-like GTPase superfamily. AIG1/Toc34/Toc159-like paraseptin GTPase family. IAN subfamily.</text>
</comment>
<sequence length="724" mass="82401">MCLCRCVYCVDINTVYLTNPCSAFLLSDKSKGVTNIRIVLLGAKGSGKTSALNTILARENNPKPIRTVRCQAGQEMVLGRLVTVVDTPGWWMNYFYDESSNFDRGELALSSYFCPPGPHVFLLVIRVDRAFTETYRRAAQEHLDMIGEHIWTHVILLFSFGDWLGDTPIEQYIESEGEALRWIVARCGNRYHVLNSKMKDKEFQVRELIAKIEKIITSCDNGCYYKLERKVLDQLEGTMRREKERARERLMKKKKQRQMARSQLENLEPLTELRVVLIGGPKTGKSSCGNTILSRDCFDTAAQTTSCTERQGNICGKMVVVADTPGCLSVTSDFLKASCAILLVVNLSSLFKDTWRKTLEKELEAGGDQLWSRCMVLFSYGDMLGDTSIEQHIESEGEPLQWLVEKCENRYHVLDNKNWGDGAQVKELIDLMEEMLVDEALLHRGDHMWKSVASAQEQQIGTEPLYKRAPEDFMRSRPEQSNNLPESLPYPSLNLSEDHSQLVVLPAGRTMELAGCIIVDQYRFMSYILSLLSGKQVLRLPKVAQHVPSPAPHNHPRVNSESLMDPIPRRLETTHLVSSQTQNEACIEQDLISVQSLCHPALIEQTLRRVSESGGLQTFIDQWGNSSLEELEAFIDLHFEIVWEEAMRSCQLPEPSHAVPKQDNAFGEAGEEVFASIHRKLSKLELLEEIKRDLAEQRKCVEQIWRIIQQLAYEITQGRNNTRQ</sequence>
<dbReference type="GeneTree" id="ENSGT00940000162556"/>
<dbReference type="PANTHER" id="PTHR10903:SF179">
    <property type="entry name" value="GTPASE IMAP FAMILY MEMBER 8"/>
    <property type="match status" value="1"/>
</dbReference>
<dbReference type="Gene3D" id="3.40.50.300">
    <property type="entry name" value="P-loop containing nucleotide triphosphate hydrolases"/>
    <property type="match status" value="2"/>
</dbReference>
<dbReference type="InterPro" id="IPR045058">
    <property type="entry name" value="GIMA/IAN/Toc"/>
</dbReference>
<proteinExistence type="inferred from homology"/>
<keyword evidence="2" id="KW-0547">Nucleotide-binding</keyword>
<dbReference type="SUPFAM" id="SSF52540">
    <property type="entry name" value="P-loop containing nucleoside triphosphate hydrolases"/>
    <property type="match status" value="2"/>
</dbReference>
<keyword evidence="4" id="KW-0175">Coiled coil</keyword>
<evidence type="ECO:0000256" key="4">
    <source>
        <dbReference type="SAM" id="Coils"/>
    </source>
</evidence>
<dbReference type="GO" id="GO:0005525">
    <property type="term" value="F:GTP binding"/>
    <property type="evidence" value="ECO:0007669"/>
    <property type="project" value="UniProtKB-KW"/>
</dbReference>
<feature type="coiled-coil region" evidence="4">
    <location>
        <begin position="677"/>
        <end position="704"/>
    </location>
</feature>
<dbReference type="PROSITE" id="PS51720">
    <property type="entry name" value="G_AIG1"/>
    <property type="match status" value="1"/>
</dbReference>